<dbReference type="FunFam" id="1.20.58.2010:FF:000001">
    <property type="entry name" value="Rop guanine nucleotide exchange factor 14"/>
    <property type="match status" value="1"/>
</dbReference>
<sequence>MVTMAGCWRQIMTPKARSDVHMNLPALRKLDSVLIEVLDSMVDTEFWYGEGGSRAEGRCRRGSTKMSKKWWLPSPWVPDSGLSASQRKRLGFQGKFVHQVLKAAKSINEQVLLQMPIPSAVKDALPNSAKASLGEDLYQAITSVSCSVEAILLSLNLNNEHCVLDTVNRLEGAIYAWKRNVSEEANKRSPMRYPWHFMRDSGWEHERTGVFLERAETLHELLKSRFPNLPQTFIDVTKVQYNKDVGHAIVEAYSRVIVSVAFSILSRVGDILQEDDLKNPTTPIANLKFDFVSDVYLAGITETPPGHIRRSLIDQMNRVDGRLYGGQSKKNEEYCFLNGNNKAGIVTANKDSPFRFRGWCYGRAKLS</sequence>
<reference evidence="4" key="1">
    <citation type="journal article" date="2023" name="GigaByte">
        <title>Genome assembly of the bearded iris, Iris pallida Lam.</title>
        <authorList>
            <person name="Bruccoleri R.E."/>
            <person name="Oakeley E.J."/>
            <person name="Faust A.M.E."/>
            <person name="Altorfer M."/>
            <person name="Dessus-Babus S."/>
            <person name="Burckhardt D."/>
            <person name="Oertli M."/>
            <person name="Naumann U."/>
            <person name="Petersen F."/>
            <person name="Wong J."/>
        </authorList>
    </citation>
    <scope>NUCLEOTIDE SEQUENCE</scope>
    <source>
        <strain evidence="4">GSM-AAB239-AS_SAM_17_03QT</strain>
    </source>
</reference>
<protein>
    <submittedName>
        <fullName evidence="4">Rop guanine nucleotide exchange factor 14</fullName>
    </submittedName>
</protein>
<accession>A0AAX6FAK9</accession>
<evidence type="ECO:0000259" key="3">
    <source>
        <dbReference type="PROSITE" id="PS51334"/>
    </source>
</evidence>
<dbReference type="InterPro" id="IPR038937">
    <property type="entry name" value="RopGEF"/>
</dbReference>
<name>A0AAX6FAK9_IRIPA</name>
<keyword evidence="1 2" id="KW-0344">Guanine-nucleotide releasing factor</keyword>
<comment type="caution">
    <text evidence="4">The sequence shown here is derived from an EMBL/GenBank/DDBJ whole genome shotgun (WGS) entry which is preliminary data.</text>
</comment>
<dbReference type="PROSITE" id="PS51334">
    <property type="entry name" value="PRONE"/>
    <property type="match status" value="1"/>
</dbReference>
<dbReference type="Pfam" id="PF03759">
    <property type="entry name" value="PRONE"/>
    <property type="match status" value="1"/>
</dbReference>
<dbReference type="Gene3D" id="1.20.58.2010">
    <property type="entry name" value="PRONE domain, subdomain 1"/>
    <property type="match status" value="2"/>
</dbReference>
<keyword evidence="5" id="KW-1185">Reference proteome</keyword>
<feature type="domain" description="PRONE" evidence="3">
    <location>
        <begin position="1"/>
        <end position="285"/>
    </location>
</feature>
<dbReference type="GO" id="GO:0005085">
    <property type="term" value="F:guanyl-nucleotide exchange factor activity"/>
    <property type="evidence" value="ECO:0007669"/>
    <property type="project" value="UniProtKB-UniRule"/>
</dbReference>
<dbReference type="Proteomes" id="UP001140949">
    <property type="component" value="Unassembled WGS sequence"/>
</dbReference>
<dbReference type="InterPro" id="IPR005512">
    <property type="entry name" value="PRONE_dom"/>
</dbReference>
<dbReference type="PANTHER" id="PTHR33101">
    <property type="entry name" value="ROP GUANINE NUCLEOTIDE EXCHANGE FACTOR 1"/>
    <property type="match status" value="1"/>
</dbReference>
<dbReference type="AlphaFoldDB" id="A0AAX6FAK9"/>
<evidence type="ECO:0000313" key="5">
    <source>
        <dbReference type="Proteomes" id="UP001140949"/>
    </source>
</evidence>
<evidence type="ECO:0000256" key="1">
    <source>
        <dbReference type="ARBA" id="ARBA00022658"/>
    </source>
</evidence>
<evidence type="ECO:0000256" key="2">
    <source>
        <dbReference type="PROSITE-ProRule" id="PRU00663"/>
    </source>
</evidence>
<reference evidence="4" key="2">
    <citation type="submission" date="2023-04" db="EMBL/GenBank/DDBJ databases">
        <authorList>
            <person name="Bruccoleri R.E."/>
            <person name="Oakeley E.J."/>
            <person name="Faust A.-M."/>
            <person name="Dessus-Babus S."/>
            <person name="Altorfer M."/>
            <person name="Burckhardt D."/>
            <person name="Oertli M."/>
            <person name="Naumann U."/>
            <person name="Petersen F."/>
            <person name="Wong J."/>
        </authorList>
    </citation>
    <scope>NUCLEOTIDE SEQUENCE</scope>
    <source>
        <strain evidence="4">GSM-AAB239-AS_SAM_17_03QT</strain>
        <tissue evidence="4">Leaf</tissue>
    </source>
</reference>
<dbReference type="EMBL" id="JANAVB010030816">
    <property type="protein sequence ID" value="KAJ6813061.1"/>
    <property type="molecule type" value="Genomic_DNA"/>
</dbReference>
<evidence type="ECO:0000313" key="4">
    <source>
        <dbReference type="EMBL" id="KAJ6813061.1"/>
    </source>
</evidence>
<organism evidence="4 5">
    <name type="scientific">Iris pallida</name>
    <name type="common">Sweet iris</name>
    <dbReference type="NCBI Taxonomy" id="29817"/>
    <lineage>
        <taxon>Eukaryota</taxon>
        <taxon>Viridiplantae</taxon>
        <taxon>Streptophyta</taxon>
        <taxon>Embryophyta</taxon>
        <taxon>Tracheophyta</taxon>
        <taxon>Spermatophyta</taxon>
        <taxon>Magnoliopsida</taxon>
        <taxon>Liliopsida</taxon>
        <taxon>Asparagales</taxon>
        <taxon>Iridaceae</taxon>
        <taxon>Iridoideae</taxon>
        <taxon>Irideae</taxon>
        <taxon>Iris</taxon>
    </lineage>
</organism>
<proteinExistence type="predicted"/>
<dbReference type="PANTHER" id="PTHR33101:SF2">
    <property type="entry name" value="ROP GUANINE NUCLEOTIDE EXCHANGE FACTOR 14"/>
    <property type="match status" value="1"/>
</dbReference>
<gene>
    <name evidence="4" type="ORF">M6B38_145235</name>
</gene>